<organism evidence="5 6">
    <name type="scientific">Alicyclobacillus acidoterrestris (strain ATCC 49025 / DSM 3922 / CIP 106132 / NCIMB 13137 / GD3B)</name>
    <dbReference type="NCBI Taxonomy" id="1356854"/>
    <lineage>
        <taxon>Bacteria</taxon>
        <taxon>Bacillati</taxon>
        <taxon>Bacillota</taxon>
        <taxon>Bacilli</taxon>
        <taxon>Bacillales</taxon>
        <taxon>Alicyclobacillaceae</taxon>
        <taxon>Alicyclobacillus</taxon>
    </lineage>
</organism>
<dbReference type="PANTHER" id="PTHR21600:SF83">
    <property type="entry name" value="PSEUDOURIDYLATE SYNTHASE RPUSD4, MITOCHONDRIAL"/>
    <property type="match status" value="1"/>
</dbReference>
<dbReference type="CDD" id="cd02869">
    <property type="entry name" value="PseudoU_synth_RluA_like"/>
    <property type="match status" value="1"/>
</dbReference>
<dbReference type="GO" id="GO:0009982">
    <property type="term" value="F:pseudouridine synthase activity"/>
    <property type="evidence" value="ECO:0007669"/>
    <property type="project" value="InterPro"/>
</dbReference>
<dbReference type="AlphaFoldDB" id="T0D9D1"/>
<dbReference type="GO" id="GO:0006396">
    <property type="term" value="P:RNA processing"/>
    <property type="evidence" value="ECO:0007669"/>
    <property type="project" value="UniProtKB-ARBA"/>
</dbReference>
<dbReference type="GO" id="GO:0001522">
    <property type="term" value="P:pseudouridine synthesis"/>
    <property type="evidence" value="ECO:0007669"/>
    <property type="project" value="InterPro"/>
</dbReference>
<dbReference type="EMBL" id="CP080467">
    <property type="protein sequence ID" value="UNO50672.1"/>
    <property type="molecule type" value="Genomic_DNA"/>
</dbReference>
<accession>T0D9D1</accession>
<dbReference type="PANTHER" id="PTHR21600">
    <property type="entry name" value="MITOCHONDRIAL RNA PSEUDOURIDINE SYNTHASE"/>
    <property type="match status" value="1"/>
</dbReference>
<dbReference type="InterPro" id="IPR050188">
    <property type="entry name" value="RluA_PseudoU_synthase"/>
</dbReference>
<dbReference type="PROSITE" id="PS50889">
    <property type="entry name" value="S4"/>
    <property type="match status" value="1"/>
</dbReference>
<dbReference type="InterPro" id="IPR036986">
    <property type="entry name" value="S4_RNA-bd_sf"/>
</dbReference>
<dbReference type="Gene3D" id="3.10.290.10">
    <property type="entry name" value="RNA-binding S4 domain"/>
    <property type="match status" value="1"/>
</dbReference>
<name>T0D9D1_ALIAG</name>
<proteinExistence type="inferred from homology"/>
<reference evidence="6" key="1">
    <citation type="journal article" date="2022" name="G3 (Bethesda)">
        <title>Unveiling the complete genome sequence of Alicyclobacillus acidoterrestris DSM 3922T, a taint-producing strain.</title>
        <authorList>
            <person name="Leonardo I.C."/>
            <person name="Barreto Crespo M.T."/>
            <person name="Gaspar F.B."/>
        </authorList>
    </citation>
    <scope>NUCLEOTIDE SEQUENCE [LARGE SCALE GENOMIC DNA]</scope>
    <source>
        <strain evidence="6">DSM 3922</strain>
    </source>
</reference>
<dbReference type="RefSeq" id="WP_021296519.1">
    <property type="nucleotide sequence ID" value="NZ_AURB01000129.1"/>
</dbReference>
<gene>
    <name evidence="5" type="ORF">K1I37_09820</name>
</gene>
<dbReference type="Gene3D" id="3.30.2350.10">
    <property type="entry name" value="Pseudouridine synthase"/>
    <property type="match status" value="1"/>
</dbReference>
<accession>A0A9E6ZJ50</accession>
<dbReference type="NCBIfam" id="TIGR00005">
    <property type="entry name" value="rluA_subfam"/>
    <property type="match status" value="1"/>
</dbReference>
<dbReference type="STRING" id="1356854.N007_07410"/>
<comment type="function">
    <text evidence="4">Responsible for synthesis of pseudouridine from uracil.</text>
</comment>
<dbReference type="PROSITE" id="PS01129">
    <property type="entry name" value="PSI_RLU"/>
    <property type="match status" value="1"/>
</dbReference>
<sequence length="310" mass="34020">MIQIVIADADDGKQIHKWLRLLLPGMPLSGIHKFIRTGRIKVNGKRGKRDTVLHAGDTVNLYMTDEDYAASRKPKREKYAGVKSNVDVRYENDEVVIVNKPAGILVHAADGDYSSTLQAQVEAYVYRKRDAVEGQAFTPAPVHRLDRNTTGLVIFAKTSRAARELAEAFQSGRIEKTYLALVTGTVQKAGRVTAALARVSDEVTAVTAQGKESATNYTPISSASGTTLMKIRLETGRTHQIRAHMAHIHHPLVGDVKYGARRERGNSTFYLHAAQLKKDGDFSVTAPMPRAFAAKLQALGYDLANLDGKL</sequence>
<dbReference type="InterPro" id="IPR020103">
    <property type="entry name" value="PsdUridine_synth_cat_dom_sf"/>
</dbReference>
<evidence type="ECO:0000313" key="6">
    <source>
        <dbReference type="Proteomes" id="UP000829401"/>
    </source>
</evidence>
<dbReference type="KEGG" id="aaco:K1I37_09820"/>
<dbReference type="InterPro" id="IPR006225">
    <property type="entry name" value="PsdUridine_synth_RluC/D"/>
</dbReference>
<evidence type="ECO:0000256" key="2">
    <source>
        <dbReference type="ARBA" id="ARBA00010876"/>
    </source>
</evidence>
<evidence type="ECO:0000313" key="5">
    <source>
        <dbReference type="EMBL" id="UNO50672.1"/>
    </source>
</evidence>
<evidence type="ECO:0000256" key="1">
    <source>
        <dbReference type="ARBA" id="ARBA00000073"/>
    </source>
</evidence>
<dbReference type="EC" id="5.4.99.-" evidence="4"/>
<dbReference type="Proteomes" id="UP000829401">
    <property type="component" value="Chromosome"/>
</dbReference>
<evidence type="ECO:0000256" key="3">
    <source>
        <dbReference type="ARBA" id="ARBA00023235"/>
    </source>
</evidence>
<comment type="similarity">
    <text evidence="2 4">Belongs to the pseudouridine synthase RluA family.</text>
</comment>
<dbReference type="SUPFAM" id="SSF55174">
    <property type="entry name" value="Alpha-L RNA-binding motif"/>
    <property type="match status" value="1"/>
</dbReference>
<evidence type="ECO:0000256" key="4">
    <source>
        <dbReference type="RuleBase" id="RU362028"/>
    </source>
</evidence>
<dbReference type="GO" id="GO:0140098">
    <property type="term" value="F:catalytic activity, acting on RNA"/>
    <property type="evidence" value="ECO:0007669"/>
    <property type="project" value="UniProtKB-ARBA"/>
</dbReference>
<dbReference type="SUPFAM" id="SSF55120">
    <property type="entry name" value="Pseudouridine synthase"/>
    <property type="match status" value="1"/>
</dbReference>
<comment type="catalytic activity">
    <reaction evidence="1 4">
        <text>a uridine in RNA = a pseudouridine in RNA</text>
        <dbReference type="Rhea" id="RHEA:48348"/>
        <dbReference type="Rhea" id="RHEA-COMP:12068"/>
        <dbReference type="Rhea" id="RHEA-COMP:12069"/>
        <dbReference type="ChEBI" id="CHEBI:65314"/>
        <dbReference type="ChEBI" id="CHEBI:65315"/>
    </reaction>
</comment>
<dbReference type="Pfam" id="PF00849">
    <property type="entry name" value="PseudoU_synth_2"/>
    <property type="match status" value="1"/>
</dbReference>
<keyword evidence="6" id="KW-1185">Reference proteome</keyword>
<dbReference type="OrthoDB" id="9807829at2"/>
<protein>
    <recommendedName>
        <fullName evidence="4">Pseudouridine synthase</fullName>
        <ecNumber evidence="4">5.4.99.-</ecNumber>
    </recommendedName>
</protein>
<dbReference type="GO" id="GO:0003723">
    <property type="term" value="F:RNA binding"/>
    <property type="evidence" value="ECO:0007669"/>
    <property type="project" value="InterPro"/>
</dbReference>
<dbReference type="InterPro" id="IPR006145">
    <property type="entry name" value="PsdUridine_synth_RsuA/RluA"/>
</dbReference>
<keyword evidence="3 4" id="KW-0413">Isomerase</keyword>
<dbReference type="InterPro" id="IPR006224">
    <property type="entry name" value="PsdUridine_synth_RluA-like_CS"/>
</dbReference>
<dbReference type="eggNOG" id="COG0564">
    <property type="taxonomic scope" value="Bacteria"/>
</dbReference>